<name>A0A8T2P3M4_9TELE</name>
<evidence type="ECO:0000256" key="1">
    <source>
        <dbReference type="SAM" id="MobiDB-lite"/>
    </source>
</evidence>
<dbReference type="AlphaFoldDB" id="A0A8T2P3M4"/>
<evidence type="ECO:0000313" key="3">
    <source>
        <dbReference type="Proteomes" id="UP000824540"/>
    </source>
</evidence>
<accession>A0A8T2P3M4</accession>
<keyword evidence="3" id="KW-1185">Reference proteome</keyword>
<proteinExistence type="predicted"/>
<sequence length="186" mass="19706">MGRGHSAKTDRNNLRQASLDLLDSIFPRPTAGGGDPRRTLDLCDQACKGRCCCSTVNGRTCQELRSPTADAIRGAVSTIPTTQVLAKIEQTAHGRESNRRPPEHGGVTMVVAPLATYHPGDNIDISTGAAGHGPVDRQIQARAGRLVPESCLSKSGSAAGIKRSNEVPREIMTSKQTESHQGASDQ</sequence>
<organism evidence="2 3">
    <name type="scientific">Albula glossodonta</name>
    <name type="common">roundjaw bonefish</name>
    <dbReference type="NCBI Taxonomy" id="121402"/>
    <lineage>
        <taxon>Eukaryota</taxon>
        <taxon>Metazoa</taxon>
        <taxon>Chordata</taxon>
        <taxon>Craniata</taxon>
        <taxon>Vertebrata</taxon>
        <taxon>Euteleostomi</taxon>
        <taxon>Actinopterygii</taxon>
        <taxon>Neopterygii</taxon>
        <taxon>Teleostei</taxon>
        <taxon>Albuliformes</taxon>
        <taxon>Albulidae</taxon>
        <taxon>Albula</taxon>
    </lineage>
</organism>
<reference evidence="2" key="1">
    <citation type="thesis" date="2021" institute="BYU ScholarsArchive" country="Provo, UT, USA">
        <title>Applications of and Algorithms for Genome Assembly and Genomic Analyses with an Emphasis on Marine Teleosts.</title>
        <authorList>
            <person name="Pickett B.D."/>
        </authorList>
    </citation>
    <scope>NUCLEOTIDE SEQUENCE</scope>
    <source>
        <strain evidence="2">HI-2016</strain>
    </source>
</reference>
<dbReference type="EMBL" id="JAFBMS010000020">
    <property type="protein sequence ID" value="KAG9344222.1"/>
    <property type="molecule type" value="Genomic_DNA"/>
</dbReference>
<dbReference type="Proteomes" id="UP000824540">
    <property type="component" value="Unassembled WGS sequence"/>
</dbReference>
<comment type="caution">
    <text evidence="2">The sequence shown here is derived from an EMBL/GenBank/DDBJ whole genome shotgun (WGS) entry which is preliminary data.</text>
</comment>
<protein>
    <submittedName>
        <fullName evidence="2">Uncharacterized protein</fullName>
    </submittedName>
</protein>
<evidence type="ECO:0000313" key="2">
    <source>
        <dbReference type="EMBL" id="KAG9344222.1"/>
    </source>
</evidence>
<gene>
    <name evidence="2" type="ORF">JZ751_010891</name>
</gene>
<feature type="compositionally biased region" description="Polar residues" evidence="1">
    <location>
        <begin position="173"/>
        <end position="186"/>
    </location>
</feature>
<feature type="region of interest" description="Disordered" evidence="1">
    <location>
        <begin position="151"/>
        <end position="186"/>
    </location>
</feature>